<organism evidence="9 10">
    <name type="scientific">Brachybacterium alimentarium</name>
    <dbReference type="NCBI Taxonomy" id="47845"/>
    <lineage>
        <taxon>Bacteria</taxon>
        <taxon>Bacillati</taxon>
        <taxon>Actinomycetota</taxon>
        <taxon>Actinomycetes</taxon>
        <taxon>Micrococcales</taxon>
        <taxon>Dermabacteraceae</taxon>
        <taxon>Brachybacterium</taxon>
    </lineage>
</organism>
<comment type="caution">
    <text evidence="9">The sequence shown here is derived from an EMBL/GenBank/DDBJ whole genome shotgun (WGS) entry which is preliminary data.</text>
</comment>
<dbReference type="PROSITE" id="PS51160">
    <property type="entry name" value="ACYLPHOSPHATASE_3"/>
    <property type="match status" value="1"/>
</dbReference>
<accession>A0A2A3YIE9</accession>
<dbReference type="InterPro" id="IPR001792">
    <property type="entry name" value="Acylphosphatase-like_dom"/>
</dbReference>
<dbReference type="Gene3D" id="3.30.70.100">
    <property type="match status" value="1"/>
</dbReference>
<evidence type="ECO:0000256" key="7">
    <source>
        <dbReference type="SAM" id="MobiDB-lite"/>
    </source>
</evidence>
<dbReference type="Pfam" id="PF00708">
    <property type="entry name" value="Acylphosphatase"/>
    <property type="match status" value="1"/>
</dbReference>
<dbReference type="GeneID" id="95328108"/>
<protein>
    <recommendedName>
        <fullName evidence="3 5">acylphosphatase</fullName>
        <ecNumber evidence="2 5">3.6.1.7</ecNumber>
    </recommendedName>
</protein>
<dbReference type="InterPro" id="IPR036046">
    <property type="entry name" value="Acylphosphatase-like_dom_sf"/>
</dbReference>
<keyword evidence="5" id="KW-0378">Hydrolase</keyword>
<sequence>MTGPAPTAGDSADHGVLRRLVRVQGRVQGVGFRMAAASEAERLGVVGTVRNLWDGSVEADVEGSSDAVGSMLDWLREGPPGAQVSGTEVRPQAPKGAASFRVTG</sequence>
<dbReference type="RefSeq" id="WP_096165960.1">
    <property type="nucleotide sequence ID" value="NZ_BAAAIQ010000022.1"/>
</dbReference>
<dbReference type="SUPFAM" id="SSF54975">
    <property type="entry name" value="Acylphosphatase/BLUF domain-like"/>
    <property type="match status" value="1"/>
</dbReference>
<dbReference type="InterPro" id="IPR017968">
    <property type="entry name" value="Acylphosphatase_CS"/>
</dbReference>
<reference evidence="9 10" key="1">
    <citation type="journal article" date="2017" name="Elife">
        <title>Extensive horizontal gene transfer in cheese-associated bacteria.</title>
        <authorList>
            <person name="Bonham K.S."/>
            <person name="Wolfe B.E."/>
            <person name="Dutton R.J."/>
        </authorList>
    </citation>
    <scope>NUCLEOTIDE SEQUENCE [LARGE SCALE GENOMIC DNA]</scope>
    <source>
        <strain evidence="9 10">341_9</strain>
    </source>
</reference>
<evidence type="ECO:0000313" key="10">
    <source>
        <dbReference type="Proteomes" id="UP000218598"/>
    </source>
</evidence>
<dbReference type="InterPro" id="IPR020456">
    <property type="entry name" value="Acylphosphatase"/>
</dbReference>
<keyword evidence="10" id="KW-1185">Reference proteome</keyword>
<evidence type="ECO:0000313" key="9">
    <source>
        <dbReference type="EMBL" id="PCC39048.1"/>
    </source>
</evidence>
<proteinExistence type="inferred from homology"/>
<gene>
    <name evidence="9" type="ORF">CIK66_10640</name>
</gene>
<dbReference type="PANTHER" id="PTHR47268">
    <property type="entry name" value="ACYLPHOSPHATASE"/>
    <property type="match status" value="1"/>
</dbReference>
<dbReference type="EMBL" id="NRGR01000018">
    <property type="protein sequence ID" value="PCC39048.1"/>
    <property type="molecule type" value="Genomic_DNA"/>
</dbReference>
<evidence type="ECO:0000256" key="6">
    <source>
        <dbReference type="RuleBase" id="RU004168"/>
    </source>
</evidence>
<feature type="domain" description="Acylphosphatase-like" evidence="8">
    <location>
        <begin position="18"/>
        <end position="104"/>
    </location>
</feature>
<evidence type="ECO:0000259" key="8">
    <source>
        <dbReference type="PROSITE" id="PS51160"/>
    </source>
</evidence>
<feature type="active site" evidence="5">
    <location>
        <position position="33"/>
    </location>
</feature>
<evidence type="ECO:0000256" key="5">
    <source>
        <dbReference type="PROSITE-ProRule" id="PRU00520"/>
    </source>
</evidence>
<dbReference type="PRINTS" id="PR00112">
    <property type="entry name" value="ACYLPHPHTASE"/>
</dbReference>
<dbReference type="PROSITE" id="PS00150">
    <property type="entry name" value="ACYLPHOSPHATASE_1"/>
    <property type="match status" value="1"/>
</dbReference>
<dbReference type="OrthoDB" id="3182027at2"/>
<evidence type="ECO:0000256" key="1">
    <source>
        <dbReference type="ARBA" id="ARBA00005614"/>
    </source>
</evidence>
<comment type="catalytic activity">
    <reaction evidence="4 5">
        <text>an acyl phosphate + H2O = a carboxylate + phosphate + H(+)</text>
        <dbReference type="Rhea" id="RHEA:14965"/>
        <dbReference type="ChEBI" id="CHEBI:15377"/>
        <dbReference type="ChEBI" id="CHEBI:15378"/>
        <dbReference type="ChEBI" id="CHEBI:29067"/>
        <dbReference type="ChEBI" id="CHEBI:43474"/>
        <dbReference type="ChEBI" id="CHEBI:59918"/>
        <dbReference type="EC" id="3.6.1.7"/>
    </reaction>
</comment>
<evidence type="ECO:0000256" key="4">
    <source>
        <dbReference type="ARBA" id="ARBA00047645"/>
    </source>
</evidence>
<dbReference type="GO" id="GO:0003998">
    <property type="term" value="F:acylphosphatase activity"/>
    <property type="evidence" value="ECO:0007669"/>
    <property type="project" value="UniProtKB-EC"/>
</dbReference>
<feature type="region of interest" description="Disordered" evidence="7">
    <location>
        <begin position="79"/>
        <end position="104"/>
    </location>
</feature>
<dbReference type="Proteomes" id="UP000218598">
    <property type="component" value="Unassembled WGS sequence"/>
</dbReference>
<evidence type="ECO:0000256" key="3">
    <source>
        <dbReference type="ARBA" id="ARBA00015991"/>
    </source>
</evidence>
<comment type="similarity">
    <text evidence="1 6">Belongs to the acylphosphatase family.</text>
</comment>
<dbReference type="EC" id="3.6.1.7" evidence="2 5"/>
<feature type="active site" evidence="5">
    <location>
        <position position="51"/>
    </location>
</feature>
<dbReference type="PANTHER" id="PTHR47268:SF4">
    <property type="entry name" value="ACYLPHOSPHATASE"/>
    <property type="match status" value="1"/>
</dbReference>
<evidence type="ECO:0000256" key="2">
    <source>
        <dbReference type="ARBA" id="ARBA00012150"/>
    </source>
</evidence>
<name>A0A2A3YIE9_9MICO</name>
<dbReference type="AlphaFoldDB" id="A0A2A3YIE9"/>